<protein>
    <submittedName>
        <fullName evidence="1">Molybdopterin oxidoreductase</fullName>
    </submittedName>
</protein>
<proteinExistence type="predicted"/>
<dbReference type="RefSeq" id="WP_101691615.1">
    <property type="nucleotide sequence ID" value="NZ_JACOPR010000003.1"/>
</dbReference>
<gene>
    <name evidence="1" type="ORF">H8S34_07600</name>
</gene>
<comment type="caution">
    <text evidence="1">The sequence shown here is derived from an EMBL/GenBank/DDBJ whole genome shotgun (WGS) entry which is preliminary data.</text>
</comment>
<name>A0ABR7HT53_9FIRM</name>
<keyword evidence="2" id="KW-1185">Reference proteome</keyword>
<evidence type="ECO:0000313" key="1">
    <source>
        <dbReference type="EMBL" id="MBC5730699.1"/>
    </source>
</evidence>
<evidence type="ECO:0000313" key="2">
    <source>
        <dbReference type="Proteomes" id="UP000660021"/>
    </source>
</evidence>
<dbReference type="EMBL" id="JACOPR010000003">
    <property type="protein sequence ID" value="MBC5730699.1"/>
    <property type="molecule type" value="Genomic_DNA"/>
</dbReference>
<reference evidence="1 2" key="1">
    <citation type="submission" date="2020-08" db="EMBL/GenBank/DDBJ databases">
        <title>Genome public.</title>
        <authorList>
            <person name="Liu C."/>
            <person name="Sun Q."/>
        </authorList>
    </citation>
    <scope>NUCLEOTIDE SEQUENCE [LARGE SCALE GENOMIC DNA]</scope>
    <source>
        <strain evidence="1 2">New-38</strain>
    </source>
</reference>
<dbReference type="Proteomes" id="UP000660021">
    <property type="component" value="Unassembled WGS sequence"/>
</dbReference>
<organism evidence="1 2">
    <name type="scientific">Pseudoflavonifractor hominis</name>
    <dbReference type="NCBI Taxonomy" id="2763059"/>
    <lineage>
        <taxon>Bacteria</taxon>
        <taxon>Bacillati</taxon>
        <taxon>Bacillota</taxon>
        <taxon>Clostridia</taxon>
        <taxon>Eubacteriales</taxon>
        <taxon>Oscillospiraceae</taxon>
        <taxon>Pseudoflavonifractor</taxon>
    </lineage>
</organism>
<accession>A0ABR7HT53</accession>
<sequence>MLERDYLWCALHLMLDDEEELARLCPTCRSQAQEGRCPVCGEPTGLWEESHNVAFDPERFAALSRGVRP</sequence>